<evidence type="ECO:0000256" key="8">
    <source>
        <dbReference type="SAM" id="MobiDB-lite"/>
    </source>
</evidence>
<keyword evidence="5" id="KW-0547">Nucleotide-binding</keyword>
<dbReference type="EMBL" id="JAHWXN010000001">
    <property type="protein sequence ID" value="MCK2036002.1"/>
    <property type="molecule type" value="Genomic_DNA"/>
</dbReference>
<sequence length="331" mass="35285">MTAVHISDLALDFTGATTVRALDGVDLDVADGSSVAIVGESGSGKSTLAAVIGRLQPRAARIVRGALDVDGIDVLGLDDDALRAYRRDTLAYIAQDPIGSLDPTMRIGAQLKLVLRAVGDDGSPRRQVELLESMLITDPARVVRLFPHQISGGMAQRVAIAMAMCRRPKLLIADEPTAALDSQVREEVMRLLFAQAREQGTTILWLSHDLPAVARWCDEVAVMYAGRVVERGPASAVLGSPVHPYARALAATDPSRAKRGERLSSIPGSPPVLHGESQGCAFAARCAHRIDTCELVRPEPLGARHSLCIRAVELVEADHRAGPRPGEEVSA</sequence>
<dbReference type="Proteomes" id="UP001300096">
    <property type="component" value="Unassembled WGS sequence"/>
</dbReference>
<evidence type="ECO:0000256" key="5">
    <source>
        <dbReference type="ARBA" id="ARBA00022741"/>
    </source>
</evidence>
<dbReference type="SUPFAM" id="SSF52540">
    <property type="entry name" value="P-loop containing nucleoside triphosphate hydrolases"/>
    <property type="match status" value="1"/>
</dbReference>
<dbReference type="InterPro" id="IPR050388">
    <property type="entry name" value="ABC_Ni/Peptide_Import"/>
</dbReference>
<evidence type="ECO:0000259" key="9">
    <source>
        <dbReference type="PROSITE" id="PS50893"/>
    </source>
</evidence>
<evidence type="ECO:0000256" key="4">
    <source>
        <dbReference type="ARBA" id="ARBA00022475"/>
    </source>
</evidence>
<feature type="domain" description="ABC transporter" evidence="9">
    <location>
        <begin position="4"/>
        <end position="250"/>
    </location>
</feature>
<comment type="similarity">
    <text evidence="2">Belongs to the ABC transporter superfamily.</text>
</comment>
<evidence type="ECO:0000256" key="3">
    <source>
        <dbReference type="ARBA" id="ARBA00022448"/>
    </source>
</evidence>
<evidence type="ECO:0000256" key="1">
    <source>
        <dbReference type="ARBA" id="ARBA00004202"/>
    </source>
</evidence>
<keyword evidence="4" id="KW-1003">Cell membrane</keyword>
<dbReference type="CDD" id="cd03257">
    <property type="entry name" value="ABC_NikE_OppD_transporters"/>
    <property type="match status" value="1"/>
</dbReference>
<evidence type="ECO:0000256" key="6">
    <source>
        <dbReference type="ARBA" id="ARBA00022840"/>
    </source>
</evidence>
<comment type="caution">
    <text evidence="10">The sequence shown here is derived from an EMBL/GenBank/DDBJ whole genome shotgun (WGS) entry which is preliminary data.</text>
</comment>
<evidence type="ECO:0000256" key="7">
    <source>
        <dbReference type="ARBA" id="ARBA00023136"/>
    </source>
</evidence>
<keyword evidence="3" id="KW-0813">Transport</keyword>
<keyword evidence="7" id="KW-0472">Membrane</keyword>
<dbReference type="RefSeq" id="WP_247629394.1">
    <property type="nucleotide sequence ID" value="NZ_JAHWXN010000001.1"/>
</dbReference>
<dbReference type="PROSITE" id="PS50893">
    <property type="entry name" value="ABC_TRANSPORTER_2"/>
    <property type="match status" value="1"/>
</dbReference>
<dbReference type="InterPro" id="IPR017871">
    <property type="entry name" value="ABC_transporter-like_CS"/>
</dbReference>
<evidence type="ECO:0000256" key="2">
    <source>
        <dbReference type="ARBA" id="ARBA00005417"/>
    </source>
</evidence>
<keyword evidence="11" id="KW-1185">Reference proteome</keyword>
<dbReference type="InterPro" id="IPR003439">
    <property type="entry name" value="ABC_transporter-like_ATP-bd"/>
</dbReference>
<evidence type="ECO:0000313" key="11">
    <source>
        <dbReference type="Proteomes" id="UP001300096"/>
    </source>
</evidence>
<feature type="region of interest" description="Disordered" evidence="8">
    <location>
        <begin position="253"/>
        <end position="273"/>
    </location>
</feature>
<dbReference type="GO" id="GO:0005524">
    <property type="term" value="F:ATP binding"/>
    <property type="evidence" value="ECO:0007669"/>
    <property type="project" value="UniProtKB-KW"/>
</dbReference>
<dbReference type="Gene3D" id="3.40.50.300">
    <property type="entry name" value="P-loop containing nucleotide triphosphate hydrolases"/>
    <property type="match status" value="1"/>
</dbReference>
<dbReference type="NCBIfam" id="TIGR01727">
    <property type="entry name" value="oligo_HPY"/>
    <property type="match status" value="1"/>
</dbReference>
<protein>
    <submittedName>
        <fullName evidence="10">ABC transporter ATP-binding protein</fullName>
    </submittedName>
</protein>
<dbReference type="InterPro" id="IPR003593">
    <property type="entry name" value="AAA+_ATPase"/>
</dbReference>
<dbReference type="SMART" id="SM00382">
    <property type="entry name" value="AAA"/>
    <property type="match status" value="1"/>
</dbReference>
<reference evidence="10 11" key="1">
    <citation type="submission" date="2021-06" db="EMBL/GenBank/DDBJ databases">
        <title>Genome-based taxonomic framework of Microbacterium strains isolated from marine environment, the description of four new species and reclassification of four preexisting species.</title>
        <authorList>
            <person name="Lee S.D."/>
            <person name="Kim S.-M."/>
            <person name="Byeon Y.-S."/>
            <person name="Yang H.L."/>
            <person name="Kim I.S."/>
        </authorList>
    </citation>
    <scope>NUCLEOTIDE SEQUENCE [LARGE SCALE GENOMIC DNA]</scope>
    <source>
        <strain evidence="10 11">SSW1-49</strain>
    </source>
</reference>
<evidence type="ECO:0000313" key="10">
    <source>
        <dbReference type="EMBL" id="MCK2036002.1"/>
    </source>
</evidence>
<accession>A0ABT0FE60</accession>
<dbReference type="PANTHER" id="PTHR43297">
    <property type="entry name" value="OLIGOPEPTIDE TRANSPORT ATP-BINDING PROTEIN APPD"/>
    <property type="match status" value="1"/>
</dbReference>
<keyword evidence="6 10" id="KW-0067">ATP-binding</keyword>
<proteinExistence type="inferred from homology"/>
<dbReference type="Pfam" id="PF00005">
    <property type="entry name" value="ABC_tran"/>
    <property type="match status" value="1"/>
</dbReference>
<dbReference type="Pfam" id="PF08352">
    <property type="entry name" value="oligo_HPY"/>
    <property type="match status" value="1"/>
</dbReference>
<dbReference type="InterPro" id="IPR013563">
    <property type="entry name" value="Oligopep_ABC_C"/>
</dbReference>
<gene>
    <name evidence="10" type="ORF">KZC51_07615</name>
</gene>
<dbReference type="InterPro" id="IPR027417">
    <property type="entry name" value="P-loop_NTPase"/>
</dbReference>
<dbReference type="PANTHER" id="PTHR43297:SF2">
    <property type="entry name" value="DIPEPTIDE TRANSPORT ATP-BINDING PROTEIN DPPD"/>
    <property type="match status" value="1"/>
</dbReference>
<comment type="subcellular location">
    <subcellularLocation>
        <location evidence="1">Cell membrane</location>
        <topology evidence="1">Peripheral membrane protein</topology>
    </subcellularLocation>
</comment>
<dbReference type="PROSITE" id="PS00211">
    <property type="entry name" value="ABC_TRANSPORTER_1"/>
    <property type="match status" value="1"/>
</dbReference>
<organism evidence="10 11">
    <name type="scientific">Microbacterium croceum</name>
    <dbReference type="NCBI Taxonomy" id="2851645"/>
    <lineage>
        <taxon>Bacteria</taxon>
        <taxon>Bacillati</taxon>
        <taxon>Actinomycetota</taxon>
        <taxon>Actinomycetes</taxon>
        <taxon>Micrococcales</taxon>
        <taxon>Microbacteriaceae</taxon>
        <taxon>Microbacterium</taxon>
    </lineage>
</organism>
<name>A0ABT0FE60_9MICO</name>